<feature type="compositionally biased region" description="Basic and acidic residues" evidence="2">
    <location>
        <begin position="330"/>
        <end position="343"/>
    </location>
</feature>
<feature type="compositionally biased region" description="Basic and acidic residues" evidence="2">
    <location>
        <begin position="296"/>
        <end position="305"/>
    </location>
</feature>
<dbReference type="InterPro" id="IPR023780">
    <property type="entry name" value="Chromo_domain"/>
</dbReference>
<dbReference type="Gene3D" id="2.40.50.40">
    <property type="match status" value="1"/>
</dbReference>
<comment type="subunit">
    <text evidence="1">Component of the NuA4 histone acetyltransferase complex.</text>
</comment>
<feature type="region of interest" description="Disordered" evidence="2">
    <location>
        <begin position="272"/>
        <end position="382"/>
    </location>
</feature>
<name>A0A9P4QTW8_9PLEO</name>
<dbReference type="Pfam" id="PF00385">
    <property type="entry name" value="Chromo"/>
    <property type="match status" value="1"/>
</dbReference>
<accession>A0A9P4QTW8</accession>
<dbReference type="InterPro" id="IPR000953">
    <property type="entry name" value="Chromo/chromo_shadow_dom"/>
</dbReference>
<feature type="compositionally biased region" description="Acidic residues" evidence="2">
    <location>
        <begin position="102"/>
        <end position="116"/>
    </location>
</feature>
<feature type="compositionally biased region" description="Polar residues" evidence="2">
    <location>
        <begin position="243"/>
        <end position="254"/>
    </location>
</feature>
<dbReference type="OrthoDB" id="433924at2759"/>
<feature type="compositionally biased region" description="Acidic residues" evidence="2">
    <location>
        <begin position="273"/>
        <end position="284"/>
    </location>
</feature>
<dbReference type="CDD" id="cd00024">
    <property type="entry name" value="CD_CSD"/>
    <property type="match status" value="1"/>
</dbReference>
<feature type="region of interest" description="Disordered" evidence="2">
    <location>
        <begin position="161"/>
        <end position="254"/>
    </location>
</feature>
<reference evidence="4" key="1">
    <citation type="journal article" date="2020" name="Stud. Mycol.">
        <title>101 Dothideomycetes genomes: a test case for predicting lifestyles and emergence of pathogens.</title>
        <authorList>
            <person name="Haridas S."/>
            <person name="Albert R."/>
            <person name="Binder M."/>
            <person name="Bloem J."/>
            <person name="Labutti K."/>
            <person name="Salamov A."/>
            <person name="Andreopoulos B."/>
            <person name="Baker S."/>
            <person name="Barry K."/>
            <person name="Bills G."/>
            <person name="Bluhm B."/>
            <person name="Cannon C."/>
            <person name="Castanera R."/>
            <person name="Culley D."/>
            <person name="Daum C."/>
            <person name="Ezra D."/>
            <person name="Gonzalez J."/>
            <person name="Henrissat B."/>
            <person name="Kuo A."/>
            <person name="Liang C."/>
            <person name="Lipzen A."/>
            <person name="Lutzoni F."/>
            <person name="Magnuson J."/>
            <person name="Mondo S."/>
            <person name="Nolan M."/>
            <person name="Ohm R."/>
            <person name="Pangilinan J."/>
            <person name="Park H.-J."/>
            <person name="Ramirez L."/>
            <person name="Alfaro M."/>
            <person name="Sun H."/>
            <person name="Tritt A."/>
            <person name="Yoshinaga Y."/>
            <person name="Zwiers L.-H."/>
            <person name="Turgeon B."/>
            <person name="Goodwin S."/>
            <person name="Spatafora J."/>
            <person name="Crous P."/>
            <person name="Grigoriev I."/>
        </authorList>
    </citation>
    <scope>NUCLEOTIDE SEQUENCE</scope>
    <source>
        <strain evidence="4">CBS 125425</strain>
    </source>
</reference>
<feature type="compositionally biased region" description="Basic residues" evidence="2">
    <location>
        <begin position="186"/>
        <end position="199"/>
    </location>
</feature>
<evidence type="ECO:0000259" key="3">
    <source>
        <dbReference type="PROSITE" id="PS50013"/>
    </source>
</evidence>
<organism evidence="4 5">
    <name type="scientific">Polyplosphaeria fusca</name>
    <dbReference type="NCBI Taxonomy" id="682080"/>
    <lineage>
        <taxon>Eukaryota</taxon>
        <taxon>Fungi</taxon>
        <taxon>Dikarya</taxon>
        <taxon>Ascomycota</taxon>
        <taxon>Pezizomycotina</taxon>
        <taxon>Dothideomycetes</taxon>
        <taxon>Pleosporomycetidae</taxon>
        <taxon>Pleosporales</taxon>
        <taxon>Tetraplosphaeriaceae</taxon>
        <taxon>Polyplosphaeria</taxon>
    </lineage>
</organism>
<dbReference type="InterPro" id="IPR016197">
    <property type="entry name" value="Chromo-like_dom_sf"/>
</dbReference>
<dbReference type="Proteomes" id="UP000799444">
    <property type="component" value="Unassembled WGS sequence"/>
</dbReference>
<dbReference type="AlphaFoldDB" id="A0A9P4QTW8"/>
<proteinExistence type="predicted"/>
<dbReference type="EMBL" id="ML996157">
    <property type="protein sequence ID" value="KAF2733712.1"/>
    <property type="molecule type" value="Genomic_DNA"/>
</dbReference>
<protein>
    <recommendedName>
        <fullName evidence="3">Chromo domain-containing protein</fullName>
    </recommendedName>
</protein>
<keyword evidence="5" id="KW-1185">Reference proteome</keyword>
<evidence type="ECO:0000256" key="1">
    <source>
        <dbReference type="ARBA" id="ARBA00011353"/>
    </source>
</evidence>
<dbReference type="PROSITE" id="PS50013">
    <property type="entry name" value="CHROMO_2"/>
    <property type="match status" value="1"/>
</dbReference>
<comment type="caution">
    <text evidence="4">The sequence shown here is derived from an EMBL/GenBank/DDBJ whole genome shotgun (WGS) entry which is preliminary data.</text>
</comment>
<dbReference type="GO" id="GO:0006338">
    <property type="term" value="P:chromatin remodeling"/>
    <property type="evidence" value="ECO:0007669"/>
    <property type="project" value="UniProtKB-ARBA"/>
</dbReference>
<dbReference type="SUPFAM" id="SSF54160">
    <property type="entry name" value="Chromo domain-like"/>
    <property type="match status" value="1"/>
</dbReference>
<gene>
    <name evidence="4" type="ORF">EJ04DRAFT_564843</name>
</gene>
<feature type="domain" description="Chromo" evidence="3">
    <location>
        <begin position="390"/>
        <end position="448"/>
    </location>
</feature>
<sequence>MPVRGRGRGRPRGSSPGRTIIYAWEEYTPSREVYNSLFRLHKAPPTITASLPSSCPIPNARSCILERRQTEDGLSRQYFRVLIRRQRVQSESGSESQHDSDSDSDDEDEEDEVEEVDMSRILQYVSMGELERFENAEFEAEAAAEAAVRRADAEELARKRLEKNARTAKGSRMLSGRGLEDDAPRRGRPSKRGRGRWRGGHTSLSRGAGPLPSVVQQMALDDEPHPVTVAEIPESSSEDELQGPSSAANHLSPGLQRSSFIAGSALADTSIFDIEESEKEDDDDKTSMPSAALQLFDERRHREPSLGELGNGTKRKRTEGLTMSRRPSTTHRDIPPPKPDPRLSKQATSQPPLSSSSSTLASSRPSHPTPEVPETQENTIVAEEEDAEDYAVSAILAHSFDDQGTKYYLVQWEGYPASDWLLEDDMEGAREMVDAYERSVRRKKGKGTK</sequence>
<dbReference type="SMART" id="SM00298">
    <property type="entry name" value="CHROMO"/>
    <property type="match status" value="1"/>
</dbReference>
<feature type="region of interest" description="Disordered" evidence="2">
    <location>
        <begin position="87"/>
        <end position="117"/>
    </location>
</feature>
<feature type="compositionally biased region" description="Low complexity" evidence="2">
    <location>
        <begin position="346"/>
        <end position="363"/>
    </location>
</feature>
<evidence type="ECO:0000256" key="2">
    <source>
        <dbReference type="SAM" id="MobiDB-lite"/>
    </source>
</evidence>
<evidence type="ECO:0000313" key="4">
    <source>
        <dbReference type="EMBL" id="KAF2733712.1"/>
    </source>
</evidence>
<evidence type="ECO:0000313" key="5">
    <source>
        <dbReference type="Proteomes" id="UP000799444"/>
    </source>
</evidence>